<dbReference type="InterPro" id="IPR000917">
    <property type="entry name" value="Sulfatase_N"/>
</dbReference>
<evidence type="ECO:0000313" key="8">
    <source>
        <dbReference type="Proteomes" id="UP000317093"/>
    </source>
</evidence>
<dbReference type="Gene3D" id="3.30.1120.10">
    <property type="match status" value="1"/>
</dbReference>
<reference evidence="7 8" key="1">
    <citation type="submission" date="2019-02" db="EMBL/GenBank/DDBJ databases">
        <title>Deep-cultivation of Planctomycetes and their phenomic and genomic characterization uncovers novel biology.</title>
        <authorList>
            <person name="Wiegand S."/>
            <person name="Jogler M."/>
            <person name="Boedeker C."/>
            <person name="Pinto D."/>
            <person name="Vollmers J."/>
            <person name="Rivas-Marin E."/>
            <person name="Kohn T."/>
            <person name="Peeters S.H."/>
            <person name="Heuer A."/>
            <person name="Rast P."/>
            <person name="Oberbeckmann S."/>
            <person name="Bunk B."/>
            <person name="Jeske O."/>
            <person name="Meyerdierks A."/>
            <person name="Storesund J.E."/>
            <person name="Kallscheuer N."/>
            <person name="Luecker S."/>
            <person name="Lage O.M."/>
            <person name="Pohl T."/>
            <person name="Merkel B.J."/>
            <person name="Hornburger P."/>
            <person name="Mueller R.-W."/>
            <person name="Bruemmer F."/>
            <person name="Labrenz M."/>
            <person name="Spormann A.M."/>
            <person name="Op den Camp H."/>
            <person name="Overmann J."/>
            <person name="Amann R."/>
            <person name="Jetten M.S.M."/>
            <person name="Mascher T."/>
            <person name="Medema M.H."/>
            <person name="Devos D.P."/>
            <person name="Kaster A.-K."/>
            <person name="Ovreas L."/>
            <person name="Rohde M."/>
            <person name="Galperin M.Y."/>
            <person name="Jogler C."/>
        </authorList>
    </citation>
    <scope>NUCLEOTIDE SEQUENCE [LARGE SCALE GENOMIC DNA]</scope>
    <source>
        <strain evidence="7 8">Pan216</strain>
    </source>
</reference>
<dbReference type="InterPro" id="IPR050738">
    <property type="entry name" value="Sulfatase"/>
</dbReference>
<dbReference type="Proteomes" id="UP000317093">
    <property type="component" value="Chromosome"/>
</dbReference>
<dbReference type="GO" id="GO:0004065">
    <property type="term" value="F:arylsulfatase activity"/>
    <property type="evidence" value="ECO:0007669"/>
    <property type="project" value="UniProtKB-EC"/>
</dbReference>
<dbReference type="GO" id="GO:0046872">
    <property type="term" value="F:metal ion binding"/>
    <property type="evidence" value="ECO:0007669"/>
    <property type="project" value="UniProtKB-KW"/>
</dbReference>
<accession>A0A518B1Q7</accession>
<dbReference type="EC" id="3.1.6.1" evidence="7"/>
<keyword evidence="5" id="KW-0732">Signal</keyword>
<dbReference type="PROSITE" id="PS00523">
    <property type="entry name" value="SULFATASE_1"/>
    <property type="match status" value="1"/>
</dbReference>
<dbReference type="KEGG" id="knv:Pan216_17090"/>
<feature type="signal peptide" evidence="5">
    <location>
        <begin position="1"/>
        <end position="22"/>
    </location>
</feature>
<keyword evidence="3 7" id="KW-0378">Hydrolase</keyword>
<evidence type="ECO:0000256" key="3">
    <source>
        <dbReference type="ARBA" id="ARBA00022801"/>
    </source>
</evidence>
<comment type="similarity">
    <text evidence="1">Belongs to the sulfatase family.</text>
</comment>
<keyword evidence="2" id="KW-0479">Metal-binding</keyword>
<dbReference type="FunFam" id="3.40.720.10:FF:000070">
    <property type="entry name" value="Arylsulfatase A"/>
    <property type="match status" value="1"/>
</dbReference>
<feature type="domain" description="Sulfatase N-terminal" evidence="6">
    <location>
        <begin position="29"/>
        <end position="354"/>
    </location>
</feature>
<dbReference type="PANTHER" id="PTHR42693:SF53">
    <property type="entry name" value="ENDO-4-O-SULFATASE"/>
    <property type="match status" value="1"/>
</dbReference>
<protein>
    <submittedName>
        <fullName evidence="7">Arylsulfatase</fullName>
        <ecNumber evidence="7">3.1.6.1</ecNumber>
    </submittedName>
</protein>
<dbReference type="Gene3D" id="3.40.720.10">
    <property type="entry name" value="Alkaline Phosphatase, subunit A"/>
    <property type="match status" value="1"/>
</dbReference>
<evidence type="ECO:0000256" key="2">
    <source>
        <dbReference type="ARBA" id="ARBA00022723"/>
    </source>
</evidence>
<dbReference type="CDD" id="cd16146">
    <property type="entry name" value="ARS_like"/>
    <property type="match status" value="1"/>
</dbReference>
<proteinExistence type="inferred from homology"/>
<gene>
    <name evidence="7" type="primary">atsA_15</name>
    <name evidence="7" type="ORF">Pan216_17090</name>
</gene>
<evidence type="ECO:0000259" key="6">
    <source>
        <dbReference type="Pfam" id="PF00884"/>
    </source>
</evidence>
<evidence type="ECO:0000256" key="1">
    <source>
        <dbReference type="ARBA" id="ARBA00008779"/>
    </source>
</evidence>
<dbReference type="SUPFAM" id="SSF53649">
    <property type="entry name" value="Alkaline phosphatase-like"/>
    <property type="match status" value="1"/>
</dbReference>
<dbReference type="InterPro" id="IPR017850">
    <property type="entry name" value="Alkaline_phosphatase_core_sf"/>
</dbReference>
<dbReference type="Pfam" id="PF00884">
    <property type="entry name" value="Sulfatase"/>
    <property type="match status" value="1"/>
</dbReference>
<evidence type="ECO:0000256" key="4">
    <source>
        <dbReference type="ARBA" id="ARBA00022837"/>
    </source>
</evidence>
<feature type="chain" id="PRO_5022129942" evidence="5">
    <location>
        <begin position="23"/>
        <end position="586"/>
    </location>
</feature>
<evidence type="ECO:0000313" key="7">
    <source>
        <dbReference type="EMBL" id="QDU60856.1"/>
    </source>
</evidence>
<dbReference type="EMBL" id="CP036279">
    <property type="protein sequence ID" value="QDU60856.1"/>
    <property type="molecule type" value="Genomic_DNA"/>
</dbReference>
<dbReference type="PANTHER" id="PTHR42693">
    <property type="entry name" value="ARYLSULFATASE FAMILY MEMBER"/>
    <property type="match status" value="1"/>
</dbReference>
<name>A0A518B1Q7_9BACT</name>
<organism evidence="7 8">
    <name type="scientific">Kolteria novifilia</name>
    <dbReference type="NCBI Taxonomy" id="2527975"/>
    <lineage>
        <taxon>Bacteria</taxon>
        <taxon>Pseudomonadati</taxon>
        <taxon>Planctomycetota</taxon>
        <taxon>Planctomycetia</taxon>
        <taxon>Kolteriales</taxon>
        <taxon>Kolteriaceae</taxon>
        <taxon>Kolteria</taxon>
    </lineage>
</organism>
<keyword evidence="8" id="KW-1185">Reference proteome</keyword>
<keyword evidence="4" id="KW-0106">Calcium</keyword>
<sequence length="586" mass="65502" precursor="true">MRLRAMLTTLCLLGGMATSLAAAESETAPNVILIMTDDQGIGDFGVMNNPVIETPNIDALARDSVSFDNFYVSPVCSPTRACLMTGRYNYRTRCIDTYLGRSMMDPEEVTVAEALSKAGYATGIFGKWHLGDCYPMRPNDQGFQESLIHRGGGLAQPSEPRENDRRYTDPILFHNGEEVKTKGYCTDVYFDAAMKFMKREHDQHRPFFAYLATNAPHGPFHDVPEDLREHYAKKDMNQIAIAKRKGKGSQAEADKLARIAAMITNVDQNVGRLMKELENLGIADNTIVIYMVDNGPNSRRYVGDLRGNKGGVNEGGIRSPLWVHWPARLEGGTAREQLAAHIDIMPTILEACGVTPSSDHRMDGRSLLPVLLDKDADWPERTIVIQSHRGDEPKRYHHFMIRDDRWKLVHPSGFGRESFAGDPKFELYDLADDPGEKRNLHKQKPQVVARLKEAYDKWFDDVSSTRPDNYAPPRIHVGSPKENPTVLTRQDWRGGTWAANSIGHWELYVEKPGSYDVTLLFDPSDQPETATVTIGDDTREATVKPGQRTCVIRDVLFPGGKAQLEAVLRGGKEARGVYQASVERGA</sequence>
<evidence type="ECO:0000256" key="5">
    <source>
        <dbReference type="SAM" id="SignalP"/>
    </source>
</evidence>
<dbReference type="InterPro" id="IPR024607">
    <property type="entry name" value="Sulfatase_CS"/>
</dbReference>
<dbReference type="AlphaFoldDB" id="A0A518B1Q7"/>